<evidence type="ECO:0000313" key="5">
    <source>
        <dbReference type="EMBL" id="GGB25261.1"/>
    </source>
</evidence>
<keyword evidence="2" id="KW-1133">Transmembrane helix</keyword>
<dbReference type="InterPro" id="IPR054331">
    <property type="entry name" value="LiaF_TM"/>
</dbReference>
<evidence type="ECO:0000259" key="4">
    <source>
        <dbReference type="Pfam" id="PF22570"/>
    </source>
</evidence>
<dbReference type="Pfam" id="PF09922">
    <property type="entry name" value="LiaF-like_C"/>
    <property type="match status" value="1"/>
</dbReference>
<reference evidence="5" key="1">
    <citation type="journal article" date="2014" name="Int. J. Syst. Evol. Microbiol.">
        <title>Complete genome sequence of Corynebacterium casei LMG S-19264T (=DSM 44701T), isolated from a smear-ripened cheese.</title>
        <authorList>
            <consortium name="US DOE Joint Genome Institute (JGI-PGF)"/>
            <person name="Walter F."/>
            <person name="Albersmeier A."/>
            <person name="Kalinowski J."/>
            <person name="Ruckert C."/>
        </authorList>
    </citation>
    <scope>NUCLEOTIDE SEQUENCE</scope>
    <source>
        <strain evidence="5">CGMCC 1.15448</strain>
    </source>
</reference>
<feature type="region of interest" description="Disordered" evidence="1">
    <location>
        <begin position="129"/>
        <end position="183"/>
    </location>
</feature>
<comment type="caution">
    <text evidence="5">The sequence shown here is derived from an EMBL/GenBank/DDBJ whole genome shotgun (WGS) entry which is preliminary data.</text>
</comment>
<evidence type="ECO:0008006" key="7">
    <source>
        <dbReference type="Google" id="ProtNLM"/>
    </source>
</evidence>
<evidence type="ECO:0000256" key="1">
    <source>
        <dbReference type="SAM" id="MobiDB-lite"/>
    </source>
</evidence>
<keyword evidence="6" id="KW-1185">Reference proteome</keyword>
<dbReference type="RefSeq" id="WP_188938103.1">
    <property type="nucleotide sequence ID" value="NZ_BMJC01000008.1"/>
</dbReference>
<protein>
    <recommendedName>
        <fullName evidence="7">Cell wall-active antibiotics response LiaF-like C-terminal domain-containing protein</fullName>
    </recommendedName>
</protein>
<organism evidence="5 6">
    <name type="scientific">Puia dinghuensis</name>
    <dbReference type="NCBI Taxonomy" id="1792502"/>
    <lineage>
        <taxon>Bacteria</taxon>
        <taxon>Pseudomonadati</taxon>
        <taxon>Bacteroidota</taxon>
        <taxon>Chitinophagia</taxon>
        <taxon>Chitinophagales</taxon>
        <taxon>Chitinophagaceae</taxon>
        <taxon>Puia</taxon>
    </lineage>
</organism>
<evidence type="ECO:0000259" key="3">
    <source>
        <dbReference type="Pfam" id="PF09922"/>
    </source>
</evidence>
<dbReference type="InterPro" id="IPR024425">
    <property type="entry name" value="LiaF-like_C"/>
</dbReference>
<dbReference type="PANTHER" id="PTHR40763">
    <property type="entry name" value="MEMBRANE PROTEIN-RELATED"/>
    <property type="match status" value="1"/>
</dbReference>
<dbReference type="Proteomes" id="UP000607559">
    <property type="component" value="Unassembled WGS sequence"/>
</dbReference>
<gene>
    <name evidence="5" type="ORF">GCM10011511_56530</name>
</gene>
<dbReference type="EMBL" id="BMJC01000008">
    <property type="protein sequence ID" value="GGB25261.1"/>
    <property type="molecule type" value="Genomic_DNA"/>
</dbReference>
<feature type="transmembrane region" description="Helical" evidence="2">
    <location>
        <begin position="44"/>
        <end position="60"/>
    </location>
</feature>
<feature type="transmembrane region" description="Helical" evidence="2">
    <location>
        <begin position="91"/>
        <end position="108"/>
    </location>
</feature>
<feature type="domain" description="LiaF transmembrane" evidence="4">
    <location>
        <begin position="19"/>
        <end position="112"/>
    </location>
</feature>
<feature type="compositionally biased region" description="Gly residues" evidence="1">
    <location>
        <begin position="152"/>
        <end position="177"/>
    </location>
</feature>
<keyword evidence="2" id="KW-0472">Membrane</keyword>
<dbReference type="PANTHER" id="PTHR40763:SF5">
    <property type="entry name" value="MEMBRANE PROTEIN"/>
    <property type="match status" value="1"/>
</dbReference>
<feature type="domain" description="Cell wall-active antibiotics response LiaF-like C-terminal" evidence="3">
    <location>
        <begin position="242"/>
        <end position="301"/>
    </location>
</feature>
<dbReference type="AlphaFoldDB" id="A0A8J2UJ50"/>
<dbReference type="Pfam" id="PF22570">
    <property type="entry name" value="LiaF-TM"/>
    <property type="match status" value="1"/>
</dbReference>
<accession>A0A8J2UJ50</accession>
<evidence type="ECO:0000313" key="6">
    <source>
        <dbReference type="Proteomes" id="UP000607559"/>
    </source>
</evidence>
<feature type="compositionally biased region" description="Low complexity" evidence="1">
    <location>
        <begin position="142"/>
        <end position="151"/>
    </location>
</feature>
<proteinExistence type="predicted"/>
<sequence length="332" mass="37051">MDEREEQQIISRRRSGRVWAGLFLLLIGGVLLLDQMNFPLPDWLFNWHILLVAIGLFIGLRHNFRGGVWFILMAIGGFLIIQDYYPETHLHRFLWPAIFMAVGILFILRPHRYRGSHFRLPPGFRGRYEHYGPGPGGPGNPGDPANPSDPGNSGGDPGNTGGTGGTGGPGNTGGPGDPGDFSHLDQKWREKFERHRMKWERRHRYYMPNTAFGRQREGYSPEDFIDATSILGGVHKKVMSKNFKGGDITTFMGGTEIDLTQADFTGTVRLDVTQIMGGTKIIVPPHWEIRSEVTAIFAGFEDKRTQPAVTNSDKVLVIDGTSIFGGIELNNY</sequence>
<name>A0A8J2UJ50_9BACT</name>
<evidence type="ECO:0000256" key="2">
    <source>
        <dbReference type="SAM" id="Phobius"/>
    </source>
</evidence>
<keyword evidence="2" id="KW-0812">Transmembrane</keyword>
<feature type="transmembrane region" description="Helical" evidence="2">
    <location>
        <begin position="18"/>
        <end position="38"/>
    </location>
</feature>
<reference evidence="5" key="2">
    <citation type="submission" date="2020-09" db="EMBL/GenBank/DDBJ databases">
        <authorList>
            <person name="Sun Q."/>
            <person name="Zhou Y."/>
        </authorList>
    </citation>
    <scope>NUCLEOTIDE SEQUENCE</scope>
    <source>
        <strain evidence="5">CGMCC 1.15448</strain>
    </source>
</reference>
<feature type="transmembrane region" description="Helical" evidence="2">
    <location>
        <begin position="67"/>
        <end position="85"/>
    </location>
</feature>